<feature type="transmembrane region" description="Helical" evidence="1">
    <location>
        <begin position="15"/>
        <end position="34"/>
    </location>
</feature>
<name>A0A1F4S0L4_UNCSA</name>
<dbReference type="Pfam" id="PF10646">
    <property type="entry name" value="Germane"/>
    <property type="match status" value="1"/>
</dbReference>
<organism evidence="3 4">
    <name type="scientific">candidate division WOR-1 bacterium RIFOXYB2_FULL_36_35</name>
    <dbReference type="NCBI Taxonomy" id="1802578"/>
    <lineage>
        <taxon>Bacteria</taxon>
        <taxon>Bacillati</taxon>
        <taxon>Saganbacteria</taxon>
    </lineage>
</organism>
<accession>A0A1F4S0L4</accession>
<dbReference type="AlphaFoldDB" id="A0A1F4S0L4"/>
<dbReference type="EMBL" id="MEUA01000046">
    <property type="protein sequence ID" value="OGC13985.1"/>
    <property type="molecule type" value="Genomic_DNA"/>
</dbReference>
<feature type="domain" description="GerMN" evidence="2">
    <location>
        <begin position="67"/>
        <end position="158"/>
    </location>
</feature>
<keyword evidence="1" id="KW-0812">Transmembrane</keyword>
<comment type="caution">
    <text evidence="3">The sequence shown here is derived from an EMBL/GenBank/DDBJ whole genome shotgun (WGS) entry which is preliminary data.</text>
</comment>
<gene>
    <name evidence="3" type="ORF">A2290_04235</name>
</gene>
<reference evidence="3 4" key="1">
    <citation type="journal article" date="2016" name="Nat. Commun.">
        <title>Thousands of microbial genomes shed light on interconnected biogeochemical processes in an aquifer system.</title>
        <authorList>
            <person name="Anantharaman K."/>
            <person name="Brown C.T."/>
            <person name="Hug L.A."/>
            <person name="Sharon I."/>
            <person name="Castelle C.J."/>
            <person name="Probst A.J."/>
            <person name="Thomas B.C."/>
            <person name="Singh A."/>
            <person name="Wilkins M.J."/>
            <person name="Karaoz U."/>
            <person name="Brodie E.L."/>
            <person name="Williams K.H."/>
            <person name="Hubbard S.S."/>
            <person name="Banfield J.F."/>
        </authorList>
    </citation>
    <scope>NUCLEOTIDE SEQUENCE [LARGE SCALE GENOMIC DNA]</scope>
</reference>
<proteinExistence type="predicted"/>
<evidence type="ECO:0000259" key="2">
    <source>
        <dbReference type="SMART" id="SM00909"/>
    </source>
</evidence>
<protein>
    <recommendedName>
        <fullName evidence="2">GerMN domain-containing protein</fullName>
    </recommendedName>
</protein>
<evidence type="ECO:0000256" key="1">
    <source>
        <dbReference type="SAM" id="Phobius"/>
    </source>
</evidence>
<evidence type="ECO:0000313" key="3">
    <source>
        <dbReference type="EMBL" id="OGC13985.1"/>
    </source>
</evidence>
<sequence length="175" mass="19713">MKKLHRKTIKPPKRILAITLLIVVIIIVIIGFIFSNINKTPSLKIYFLKEDSLVAVLRPIKEGEDILSKTAFELLKGPTKEEVSRGYFTEIPKRARVLSLKKEGTLLRINFNRDFENYGGGSARVLGLVGQIIYTFTETSDIETILIMIEGKEEVVLGGEGYVIDHPLSRSDIKL</sequence>
<evidence type="ECO:0000313" key="4">
    <source>
        <dbReference type="Proteomes" id="UP000177905"/>
    </source>
</evidence>
<dbReference type="InterPro" id="IPR019606">
    <property type="entry name" value="GerMN"/>
</dbReference>
<keyword evidence="1" id="KW-1133">Transmembrane helix</keyword>
<dbReference type="Proteomes" id="UP000177905">
    <property type="component" value="Unassembled WGS sequence"/>
</dbReference>
<dbReference type="SMART" id="SM00909">
    <property type="entry name" value="Germane"/>
    <property type="match status" value="1"/>
</dbReference>
<keyword evidence="1" id="KW-0472">Membrane</keyword>